<gene>
    <name evidence="3" type="ORF">JM946_15150</name>
</gene>
<sequence>MHEFDLAGERRNARIDAASRIIAATPAALYRAHMDPQALISWLPPEGMKGRIEQFEPRVGGTYRMVLTYEQSGQGALGKTTDRSDVVAGRFVELAQDRRIVQVVEFESDDPAFAGEMRITWTFTPVATGTHVMVRCEHAPPGIRAEDHQAGLASSLGNLARYCE</sequence>
<organism evidence="3 4">
    <name type="scientific">Steroidobacter gossypii</name>
    <dbReference type="NCBI Taxonomy" id="2805490"/>
    <lineage>
        <taxon>Bacteria</taxon>
        <taxon>Pseudomonadati</taxon>
        <taxon>Pseudomonadota</taxon>
        <taxon>Gammaproteobacteria</taxon>
        <taxon>Steroidobacterales</taxon>
        <taxon>Steroidobacteraceae</taxon>
        <taxon>Steroidobacter</taxon>
    </lineage>
</organism>
<dbReference type="Gene3D" id="3.30.530.20">
    <property type="match status" value="1"/>
</dbReference>
<evidence type="ECO:0000313" key="3">
    <source>
        <dbReference type="EMBL" id="MBM0106069.1"/>
    </source>
</evidence>
<evidence type="ECO:0000259" key="2">
    <source>
        <dbReference type="Pfam" id="PF08327"/>
    </source>
</evidence>
<protein>
    <submittedName>
        <fullName evidence="3">SRPBCC domain-containing protein</fullName>
    </submittedName>
</protein>
<comment type="similarity">
    <text evidence="1">Belongs to the AHA1 family.</text>
</comment>
<keyword evidence="4" id="KW-1185">Reference proteome</keyword>
<dbReference type="EMBL" id="JAEVLS010000003">
    <property type="protein sequence ID" value="MBM0106069.1"/>
    <property type="molecule type" value="Genomic_DNA"/>
</dbReference>
<evidence type="ECO:0000313" key="4">
    <source>
        <dbReference type="Proteomes" id="UP000661077"/>
    </source>
</evidence>
<accession>A0ABS1WYL5</accession>
<dbReference type="Proteomes" id="UP000661077">
    <property type="component" value="Unassembled WGS sequence"/>
</dbReference>
<feature type="domain" description="Activator of Hsp90 ATPase homologue 1/2-like C-terminal" evidence="2">
    <location>
        <begin position="24"/>
        <end position="163"/>
    </location>
</feature>
<comment type="caution">
    <text evidence="3">The sequence shown here is derived from an EMBL/GenBank/DDBJ whole genome shotgun (WGS) entry which is preliminary data.</text>
</comment>
<proteinExistence type="inferred from homology"/>
<dbReference type="InterPro" id="IPR013538">
    <property type="entry name" value="ASHA1/2-like_C"/>
</dbReference>
<dbReference type="SUPFAM" id="SSF55961">
    <property type="entry name" value="Bet v1-like"/>
    <property type="match status" value="1"/>
</dbReference>
<evidence type="ECO:0000256" key="1">
    <source>
        <dbReference type="ARBA" id="ARBA00006817"/>
    </source>
</evidence>
<dbReference type="RefSeq" id="WP_203168620.1">
    <property type="nucleotide sequence ID" value="NZ_JAEVLS010000003.1"/>
</dbReference>
<dbReference type="InterPro" id="IPR023393">
    <property type="entry name" value="START-like_dom_sf"/>
</dbReference>
<reference evidence="3 4" key="1">
    <citation type="journal article" date="2021" name="Int. J. Syst. Evol. Microbiol.">
        <title>Steroidobacter gossypii sp. nov., isolated from soil of cotton cropping field.</title>
        <authorList>
            <person name="Huang R."/>
            <person name="Yang S."/>
            <person name="Zhen C."/>
            <person name="Liu W."/>
        </authorList>
    </citation>
    <scope>NUCLEOTIDE SEQUENCE [LARGE SCALE GENOMIC DNA]</scope>
    <source>
        <strain evidence="3 4">S1-65</strain>
    </source>
</reference>
<dbReference type="Pfam" id="PF08327">
    <property type="entry name" value="AHSA1"/>
    <property type="match status" value="1"/>
</dbReference>
<name>A0ABS1WYL5_9GAMM</name>